<dbReference type="InterPro" id="IPR001810">
    <property type="entry name" value="F-box_dom"/>
</dbReference>
<dbReference type="InterPro" id="IPR055411">
    <property type="entry name" value="LRR_FXL15/At3g58940/PEG3-like"/>
</dbReference>
<evidence type="ECO:0000259" key="1">
    <source>
        <dbReference type="Pfam" id="PF00646"/>
    </source>
</evidence>
<dbReference type="InterPro" id="IPR032675">
    <property type="entry name" value="LRR_dom_sf"/>
</dbReference>
<dbReference type="EMBL" id="JAVXUO010001631">
    <property type="protein sequence ID" value="KAK2980448.1"/>
    <property type="molecule type" value="Genomic_DNA"/>
</dbReference>
<evidence type="ECO:0000259" key="2">
    <source>
        <dbReference type="Pfam" id="PF24758"/>
    </source>
</evidence>
<evidence type="ECO:0000313" key="4">
    <source>
        <dbReference type="Proteomes" id="UP001187471"/>
    </source>
</evidence>
<name>A0AA88R1A1_9ASTE</name>
<dbReference type="InterPro" id="IPR053772">
    <property type="entry name" value="At1g61320/At1g61330-like"/>
</dbReference>
<evidence type="ECO:0008006" key="5">
    <source>
        <dbReference type="Google" id="ProtNLM"/>
    </source>
</evidence>
<dbReference type="SUPFAM" id="SSF81383">
    <property type="entry name" value="F-box domain"/>
    <property type="match status" value="1"/>
</dbReference>
<feature type="domain" description="F-box/LRR-repeat protein 15/At3g58940/PEG3-like LRR" evidence="2">
    <location>
        <begin position="113"/>
        <end position="272"/>
    </location>
</feature>
<dbReference type="Gene3D" id="1.20.1280.50">
    <property type="match status" value="1"/>
</dbReference>
<feature type="domain" description="F-box" evidence="1">
    <location>
        <begin position="8"/>
        <end position="46"/>
    </location>
</feature>
<dbReference type="Proteomes" id="UP001187471">
    <property type="component" value="Unassembled WGS sequence"/>
</dbReference>
<dbReference type="PANTHER" id="PTHR34145:SF28">
    <property type="entry name" value="F-BOX DOMAIN-CONTAINING PROTEIN"/>
    <property type="match status" value="1"/>
</dbReference>
<dbReference type="CDD" id="cd22160">
    <property type="entry name" value="F-box_AtFBL13-like"/>
    <property type="match status" value="1"/>
</dbReference>
<dbReference type="Pfam" id="PF24758">
    <property type="entry name" value="LRR_At5g56370"/>
    <property type="match status" value="1"/>
</dbReference>
<dbReference type="PANTHER" id="PTHR34145">
    <property type="entry name" value="OS02G0105600 PROTEIN"/>
    <property type="match status" value="1"/>
</dbReference>
<dbReference type="Pfam" id="PF00646">
    <property type="entry name" value="F-box"/>
    <property type="match status" value="1"/>
</dbReference>
<evidence type="ECO:0000313" key="3">
    <source>
        <dbReference type="EMBL" id="KAK2980448.1"/>
    </source>
</evidence>
<comment type="caution">
    <text evidence="3">The sequence shown here is derived from an EMBL/GenBank/DDBJ whole genome shotgun (WGS) entry which is preliminary data.</text>
</comment>
<protein>
    <recommendedName>
        <fullName evidence="5">F-box domain-containing protein</fullName>
    </recommendedName>
</protein>
<reference evidence="3" key="1">
    <citation type="submission" date="2022-12" db="EMBL/GenBank/DDBJ databases">
        <title>Draft genome assemblies for two species of Escallonia (Escalloniales).</title>
        <authorList>
            <person name="Chanderbali A."/>
            <person name="Dervinis C."/>
            <person name="Anghel I."/>
            <person name="Soltis D."/>
            <person name="Soltis P."/>
            <person name="Zapata F."/>
        </authorList>
    </citation>
    <scope>NUCLEOTIDE SEQUENCE</scope>
    <source>
        <strain evidence="3">UCBG92.1500</strain>
        <tissue evidence="3">Leaf</tissue>
    </source>
</reference>
<proteinExistence type="predicted"/>
<keyword evidence="4" id="KW-1185">Reference proteome</keyword>
<accession>A0AA88R1A1</accession>
<gene>
    <name evidence="3" type="ORF">RJ640_028856</name>
</gene>
<dbReference type="InterPro" id="IPR036047">
    <property type="entry name" value="F-box-like_dom_sf"/>
</dbReference>
<organism evidence="3 4">
    <name type="scientific">Escallonia rubra</name>
    <dbReference type="NCBI Taxonomy" id="112253"/>
    <lineage>
        <taxon>Eukaryota</taxon>
        <taxon>Viridiplantae</taxon>
        <taxon>Streptophyta</taxon>
        <taxon>Embryophyta</taxon>
        <taxon>Tracheophyta</taxon>
        <taxon>Spermatophyta</taxon>
        <taxon>Magnoliopsida</taxon>
        <taxon>eudicotyledons</taxon>
        <taxon>Gunneridae</taxon>
        <taxon>Pentapetalae</taxon>
        <taxon>asterids</taxon>
        <taxon>campanulids</taxon>
        <taxon>Escalloniales</taxon>
        <taxon>Escalloniaceae</taxon>
        <taxon>Escallonia</taxon>
    </lineage>
</organism>
<sequence>MEGAMDRISQLPELIIHHILSFLSGKEAAQTSALSKTWLSAWSTNPVLDLDESYFGKDALGTYQENPETEGKRQKFMKLLRDTMIRYREQKARIKRLVLHVYFVDSNLVSVADEWIGLALENHVEELDLFIRTPPSCRRYALPQAIFTASRLTELRLRDCKLEHVDGSGVIKCHALRILRLRSVDTDKLAIQNLISSCPLIQELCIKYCDGWEKIQIGNLHNLKKLEISASIGQIFDISAPSLEFFTYQACKNASCVPELSGIRTSPNLKVLLLDHVTITDSFLGDLILELPVLEGHVVSEFGGFAHKVEPIRALAELQVLLLQTWERFRLQNIKFETWSLISVHVALLDGLLWSCSPEILSLHLEADFNNELLLTYLKEATMGTVCCNCCSSHRHYLKEVKFEIVKEIHKSIGEMAHGLLKNKKVKRLMRRIKQLNNKEPLQENVFPIFSQYS</sequence>
<dbReference type="SUPFAM" id="SSF52047">
    <property type="entry name" value="RNI-like"/>
    <property type="match status" value="1"/>
</dbReference>
<dbReference type="Gene3D" id="3.80.10.10">
    <property type="entry name" value="Ribonuclease Inhibitor"/>
    <property type="match status" value="1"/>
</dbReference>
<dbReference type="AlphaFoldDB" id="A0AA88R1A1"/>
<dbReference type="InterPro" id="IPR053781">
    <property type="entry name" value="F-box_AtFBL13-like"/>
</dbReference>